<organism evidence="3 4">
    <name type="scientific">Candidatus Azambacteria bacterium GW2011_GWA1_44_9</name>
    <dbReference type="NCBI Taxonomy" id="1618610"/>
    <lineage>
        <taxon>Bacteria</taxon>
        <taxon>Candidatus Azamiibacteriota</taxon>
    </lineage>
</organism>
<keyword evidence="1" id="KW-0472">Membrane</keyword>
<dbReference type="PANTHER" id="PTHR23028">
    <property type="entry name" value="ACETYLTRANSFERASE"/>
    <property type="match status" value="1"/>
</dbReference>
<dbReference type="GO" id="GO:0000271">
    <property type="term" value="P:polysaccharide biosynthetic process"/>
    <property type="evidence" value="ECO:0007669"/>
    <property type="project" value="TreeGrafter"/>
</dbReference>
<evidence type="ECO:0000259" key="2">
    <source>
        <dbReference type="Pfam" id="PF01757"/>
    </source>
</evidence>
<dbReference type="InterPro" id="IPR050879">
    <property type="entry name" value="Acyltransferase_3"/>
</dbReference>
<name>A0A0G1KDD6_9BACT</name>
<evidence type="ECO:0000256" key="1">
    <source>
        <dbReference type="SAM" id="Phobius"/>
    </source>
</evidence>
<proteinExistence type="predicted"/>
<dbReference type="GO" id="GO:0016747">
    <property type="term" value="F:acyltransferase activity, transferring groups other than amino-acyl groups"/>
    <property type="evidence" value="ECO:0007669"/>
    <property type="project" value="InterPro"/>
</dbReference>
<comment type="caution">
    <text evidence="3">The sequence shown here is derived from an EMBL/GenBank/DDBJ whole genome shotgun (WGS) entry which is preliminary data.</text>
</comment>
<keyword evidence="1" id="KW-1133">Transmembrane helix</keyword>
<sequence>MLDFTTIWIYFLILGILVGFSILLVRNFPFYRKIIKEEERGRFESLDGLRGFLAINVFFQHAVTSHFYFQSGVWEIVPIRFYRHLGGEAVILFFILTSFLYWSKAIAQKGDIDAGALYRSRFLRLAPMYLFTAGIIIFSIFIQSGLDIDIRETVKGILSFLSLGLITTTSVNNISVLPINAGIHWTLAFEWVFYLMLPILAVSLKGKKMFIMALPLAFFALSSPLRGYWAIFLFGIMAAHIYKKYPEIKFFQKSISSLVPILGVVLIYFISYKPYSFTQYFISLGVFLSFVYGADLFGLLKTEVAKFLGTISYSVYLIHSIMLFAILNSIDYFYPITSISPTVFWSLILFSGVITISVSSLTYRYVEYPFIKRIKTRKVENLKTKIIDQIM</sequence>
<feature type="transmembrane region" description="Helical" evidence="1">
    <location>
        <begin position="122"/>
        <end position="142"/>
    </location>
</feature>
<keyword evidence="1" id="KW-0812">Transmembrane</keyword>
<protein>
    <submittedName>
        <fullName evidence="3">Acyltransferase 3</fullName>
    </submittedName>
</protein>
<gene>
    <name evidence="3" type="ORF">UW78_C0006G0106</name>
</gene>
<keyword evidence="3" id="KW-0012">Acyltransferase</keyword>
<keyword evidence="3" id="KW-0808">Transferase</keyword>
<dbReference type="Pfam" id="PF01757">
    <property type="entry name" value="Acyl_transf_3"/>
    <property type="match status" value="1"/>
</dbReference>
<evidence type="ECO:0000313" key="3">
    <source>
        <dbReference type="EMBL" id="KKT81741.1"/>
    </source>
</evidence>
<feature type="transmembrane region" description="Helical" evidence="1">
    <location>
        <begin position="6"/>
        <end position="28"/>
    </location>
</feature>
<accession>A0A0G1KDD6</accession>
<dbReference type="EMBL" id="LCJQ01000006">
    <property type="protein sequence ID" value="KKT81741.1"/>
    <property type="molecule type" value="Genomic_DNA"/>
</dbReference>
<feature type="domain" description="Acyltransferase 3" evidence="2">
    <location>
        <begin position="44"/>
        <end position="363"/>
    </location>
</feature>
<feature type="transmembrane region" description="Helical" evidence="1">
    <location>
        <begin position="81"/>
        <end position="102"/>
    </location>
</feature>
<dbReference type="Proteomes" id="UP000034595">
    <property type="component" value="Unassembled WGS sequence"/>
</dbReference>
<feature type="transmembrane region" description="Helical" evidence="1">
    <location>
        <begin position="49"/>
        <end position="69"/>
    </location>
</feature>
<feature type="transmembrane region" description="Helical" evidence="1">
    <location>
        <begin position="254"/>
        <end position="271"/>
    </location>
</feature>
<dbReference type="InterPro" id="IPR002656">
    <property type="entry name" value="Acyl_transf_3_dom"/>
</dbReference>
<reference evidence="3 4" key="1">
    <citation type="journal article" date="2015" name="Nature">
        <title>rRNA introns, odd ribosomes, and small enigmatic genomes across a large radiation of phyla.</title>
        <authorList>
            <person name="Brown C.T."/>
            <person name="Hug L.A."/>
            <person name="Thomas B.C."/>
            <person name="Sharon I."/>
            <person name="Castelle C.J."/>
            <person name="Singh A."/>
            <person name="Wilkins M.J."/>
            <person name="Williams K.H."/>
            <person name="Banfield J.F."/>
        </authorList>
    </citation>
    <scope>NUCLEOTIDE SEQUENCE [LARGE SCALE GENOMIC DNA]</scope>
</reference>
<dbReference type="AlphaFoldDB" id="A0A0G1KDD6"/>
<feature type="transmembrane region" description="Helical" evidence="1">
    <location>
        <begin position="216"/>
        <end position="242"/>
    </location>
</feature>
<feature type="transmembrane region" description="Helical" evidence="1">
    <location>
        <begin position="154"/>
        <end position="171"/>
    </location>
</feature>
<dbReference type="PANTHER" id="PTHR23028:SF53">
    <property type="entry name" value="ACYL_TRANSF_3 DOMAIN-CONTAINING PROTEIN"/>
    <property type="match status" value="1"/>
</dbReference>
<dbReference type="GO" id="GO:0016020">
    <property type="term" value="C:membrane"/>
    <property type="evidence" value="ECO:0007669"/>
    <property type="project" value="TreeGrafter"/>
</dbReference>
<dbReference type="PATRIC" id="fig|1618610.3.peg.371"/>
<feature type="transmembrane region" description="Helical" evidence="1">
    <location>
        <begin position="307"/>
        <end position="330"/>
    </location>
</feature>
<feature type="transmembrane region" description="Helical" evidence="1">
    <location>
        <begin position="277"/>
        <end position="300"/>
    </location>
</feature>
<feature type="transmembrane region" description="Helical" evidence="1">
    <location>
        <begin position="183"/>
        <end position="204"/>
    </location>
</feature>
<evidence type="ECO:0000313" key="4">
    <source>
        <dbReference type="Proteomes" id="UP000034595"/>
    </source>
</evidence>
<feature type="transmembrane region" description="Helical" evidence="1">
    <location>
        <begin position="342"/>
        <end position="366"/>
    </location>
</feature>